<dbReference type="OrthoDB" id="20774at2759"/>
<dbReference type="InterPro" id="IPR018846">
    <property type="entry name" value="Beta-prop_RSE1/DDB1/CPSF1_1st"/>
</dbReference>
<proteinExistence type="predicted"/>
<dbReference type="InterPro" id="IPR050358">
    <property type="entry name" value="RSE1/DDB1/CFT1"/>
</dbReference>
<feature type="compositionally biased region" description="Low complexity" evidence="1">
    <location>
        <begin position="1400"/>
        <end position="1418"/>
    </location>
</feature>
<evidence type="ECO:0000256" key="1">
    <source>
        <dbReference type="SAM" id="MobiDB-lite"/>
    </source>
</evidence>
<gene>
    <name evidence="4" type="ORF">BCR34DRAFT_321607</name>
</gene>
<dbReference type="PANTHER" id="PTHR10644">
    <property type="entry name" value="DNA REPAIR/RNA PROCESSING CPSF FAMILY"/>
    <property type="match status" value="1"/>
</dbReference>
<comment type="caution">
    <text evidence="4">The sequence shown here is derived from an EMBL/GenBank/DDBJ whole genome shotgun (WGS) entry which is preliminary data.</text>
</comment>
<feature type="domain" description="RSE1/DDB1/CPSF1 first beta-propeller" evidence="2">
    <location>
        <begin position="64"/>
        <end position="509"/>
    </location>
</feature>
<feature type="region of interest" description="Disordered" evidence="1">
    <location>
        <begin position="1386"/>
        <end position="1455"/>
    </location>
</feature>
<feature type="domain" description="RSE1/DDB1/CPSF1 second beta-propeller" evidence="3">
    <location>
        <begin position="640"/>
        <end position="816"/>
    </location>
</feature>
<evidence type="ECO:0000259" key="3">
    <source>
        <dbReference type="Pfam" id="PF23726"/>
    </source>
</evidence>
<dbReference type="Pfam" id="PF10433">
    <property type="entry name" value="Beta-prop_RSE1_1st"/>
    <property type="match status" value="1"/>
</dbReference>
<dbReference type="Proteomes" id="UP000193144">
    <property type="component" value="Unassembled WGS sequence"/>
</dbReference>
<evidence type="ECO:0000259" key="2">
    <source>
        <dbReference type="Pfam" id="PF10433"/>
    </source>
</evidence>
<dbReference type="STRING" id="1231657.A0A1Y2A7T7"/>
<feature type="compositionally biased region" description="Polar residues" evidence="1">
    <location>
        <begin position="1226"/>
        <end position="1237"/>
    </location>
</feature>
<evidence type="ECO:0000313" key="5">
    <source>
        <dbReference type="Proteomes" id="UP000193144"/>
    </source>
</evidence>
<dbReference type="Gene3D" id="2.130.10.10">
    <property type="entry name" value="YVTN repeat-like/Quinoprotein amine dehydrogenase"/>
    <property type="match status" value="3"/>
</dbReference>
<feature type="compositionally biased region" description="Basic and acidic residues" evidence="1">
    <location>
        <begin position="123"/>
        <end position="144"/>
    </location>
</feature>
<name>A0A1Y2A7T7_9PLEO</name>
<dbReference type="InterPro" id="IPR058543">
    <property type="entry name" value="Beta-prop_RSE1/DDB1/CPSF1_2nd"/>
</dbReference>
<protein>
    <submittedName>
        <fullName evidence="4">Mono-functional DNA-alkylating methyl methanesulfonate N-term-domain-containing protein</fullName>
    </submittedName>
</protein>
<dbReference type="InterPro" id="IPR015943">
    <property type="entry name" value="WD40/YVTN_repeat-like_dom_sf"/>
</dbReference>
<organism evidence="4 5">
    <name type="scientific">Clohesyomyces aquaticus</name>
    <dbReference type="NCBI Taxonomy" id="1231657"/>
    <lineage>
        <taxon>Eukaryota</taxon>
        <taxon>Fungi</taxon>
        <taxon>Dikarya</taxon>
        <taxon>Ascomycota</taxon>
        <taxon>Pezizomycotina</taxon>
        <taxon>Dothideomycetes</taxon>
        <taxon>Pleosporomycetidae</taxon>
        <taxon>Pleosporales</taxon>
        <taxon>Lindgomycetaceae</taxon>
        <taxon>Clohesyomyces</taxon>
    </lineage>
</organism>
<dbReference type="EMBL" id="MCFA01000006">
    <property type="protein sequence ID" value="ORY18589.1"/>
    <property type="molecule type" value="Genomic_DNA"/>
</dbReference>
<dbReference type="Pfam" id="PF23726">
    <property type="entry name" value="Beta-prop_RSE1_2nd"/>
    <property type="match status" value="1"/>
</dbReference>
<feature type="region of interest" description="Disordered" evidence="1">
    <location>
        <begin position="1295"/>
        <end position="1325"/>
    </location>
</feature>
<sequence length="1550" mass="170386">MAHQFQGMVLVDGEWVSRTSDVFRAMDGARRQPDIEMNEPVVEPQHQIPQLGLLSRTVLATPIVKSILPANIRQRKLNDVVFVGENSVHLKEIRAYGHLRHVASKSDFRGRILAARVFGEPRRHEVPETDETPRKKGTVRREHGGTLMDEDTPGDQQAVPRDGAALRNGEANNLPQQVIVLTLSSRLLMFLWAKASHAGTVRFCQQTIRLPSSNSRYESLGSFLAVDPKCRAIATAAPEGRFVIYKMKCWDKWCMDVQGGYDPAPIEEERMMSLTGRIMHMEFLSPGSIDGAGKDDTHVILLFVLAHNGRTKVTCYDWDATTPLTNAKCRVKNISVESVDHNPSLLVPLNHGPDFLLISSRHITKYKNILSGDPTPVCSSIPDHILSTDHPADSKCPPLWVQWERVPRHGSNEAFYVAREDGKVIYLEIGNIGEMTISEAGNWPHPVDKAFASLDVEHELGKTLLNPDVLIAAGTTSDGHLYKIGAWMEEYSIGKSFLANNSFDFVESIPNWAPVLDLCVTALPGVRSPGQRDSIFVASGRAPHGTISELRLGLNALVDTYSEGMAGCTGLWVLGQGPQLSEEDYAHYALLIVSIPPETFVFKIFHIDAGGGTWDEGEWSLVQVPGDADEEHPATPTSDGVYRNEETLAACRTSVSTCVQITRSGARLFQVSDLRRIDSIDFEFSALAAAARPNIPLIAFALRNGMATTLDVVSIDNGMTFARGATHHLPSEPTCLEIFDIGGEPHVLVGTWEHSILIFRYHKETLHDTLRLAATAELRTAMGTSSWCESAVVVSYGSSQVLLCGLRNGHLLSYLIQTHGEGSLMLVSSCEAVIGPTAARVTNCSTDPSAAFVACGSDFCRVRCAKNPVAAPALDIDAIWFTSHQSPGFQQSAITAVDQLPFTVGQQCGKDLGSLIFAVSGDRLLYARMDYDIRWSGHAAEPSTPEPNKAVPRKLEITGTPKKLVYLEKLRKMVIATTEAREERAPPDGYRIVRSAIQLVNMADDGTESAIKQEDDIAPPKKSMIVGEFVLKNYEQVYALLDWTYAGEDGKGYHFVIAGTGIPQRNGPDVGRRLFFQVTDTTIKLKKESAFEHPVRCMAFYGANQLLTISSRALVFEEFQPTRQRWVERGREFLPSPGVHLTCSSSFIYVSTEEDSHICYEASLDPADVAKFKFNKVFTDGRQRLTAHHLNVRVDVPTVRGITIPPESRVLVRGHDPASSPLPGLTQPSTSTSGETPQEANIVLVSDKTCSLVGLYHSPKQTTQWQLAAETLFEANLPRSITRLQRGDIRPRWRRPAYYNPYPTPNPRPETHQNADSNGGGQIHGNNAMPGVLTDDIIGTCSDGTVYGFSILGSQATWVLRLLSNLVKVKKKRQAERSVCVVRDTWEEGDGDSDSDSDSDLGLGLGNDDVMDVDSSSDTFDASLDTSPDTAPPHVKAKRSNLPLITPRDVDPELQEHGPTRARAWHVDGDALSSFLEHETGGKGLQSLVDDDTEEAVQELFWNLAGALGEEVQVGGRGGENADWDHYGGKNPTGFMWVEEWVRDLLGNVL</sequence>
<feature type="region of interest" description="Disordered" evidence="1">
    <location>
        <begin position="1211"/>
        <end position="1237"/>
    </location>
</feature>
<reference evidence="4 5" key="1">
    <citation type="submission" date="2016-07" db="EMBL/GenBank/DDBJ databases">
        <title>Pervasive Adenine N6-methylation of Active Genes in Fungi.</title>
        <authorList>
            <consortium name="DOE Joint Genome Institute"/>
            <person name="Mondo S.J."/>
            <person name="Dannebaum R.O."/>
            <person name="Kuo R.C."/>
            <person name="Labutti K."/>
            <person name="Haridas S."/>
            <person name="Kuo A."/>
            <person name="Salamov A."/>
            <person name="Ahrendt S.R."/>
            <person name="Lipzen A."/>
            <person name="Sullivan W."/>
            <person name="Andreopoulos W.B."/>
            <person name="Clum A."/>
            <person name="Lindquist E."/>
            <person name="Daum C."/>
            <person name="Ramamoorthy G.K."/>
            <person name="Gryganskyi A."/>
            <person name="Culley D."/>
            <person name="Magnuson J.K."/>
            <person name="James T.Y."/>
            <person name="O'Malley M.A."/>
            <person name="Stajich J.E."/>
            <person name="Spatafora J.W."/>
            <person name="Visel A."/>
            <person name="Grigoriev I.V."/>
        </authorList>
    </citation>
    <scope>NUCLEOTIDE SEQUENCE [LARGE SCALE GENOMIC DNA]</scope>
    <source>
        <strain evidence="4 5">CBS 115471</strain>
    </source>
</reference>
<feature type="region of interest" description="Disordered" evidence="1">
    <location>
        <begin position="123"/>
        <end position="157"/>
    </location>
</feature>
<feature type="compositionally biased region" description="Acidic residues" evidence="1">
    <location>
        <begin position="1387"/>
        <end position="1399"/>
    </location>
</feature>
<evidence type="ECO:0000313" key="4">
    <source>
        <dbReference type="EMBL" id="ORY18589.1"/>
    </source>
</evidence>
<keyword evidence="5" id="KW-1185">Reference proteome</keyword>
<accession>A0A1Y2A7T7</accession>